<evidence type="ECO:0000256" key="1">
    <source>
        <dbReference type="ARBA" id="ARBA00038414"/>
    </source>
</evidence>
<keyword evidence="3" id="KW-1185">Reference proteome</keyword>
<name>A0AAE0TSI5_9PEZI</name>
<dbReference type="GeneID" id="89959131"/>
<dbReference type="AlphaFoldDB" id="A0AAE0TSI5"/>
<dbReference type="InterPro" id="IPR053714">
    <property type="entry name" value="Iso_Racemase_Enz_sf"/>
</dbReference>
<dbReference type="InterPro" id="IPR015942">
    <property type="entry name" value="Asp/Glu/hydantoin_racemase"/>
</dbReference>
<dbReference type="PANTHER" id="PTHR28047:SF5">
    <property type="entry name" value="PROTEIN DCG1"/>
    <property type="match status" value="1"/>
</dbReference>
<reference evidence="2" key="1">
    <citation type="submission" date="2023-07" db="EMBL/GenBank/DDBJ databases">
        <title>Black Yeasts Isolated from many extreme environments.</title>
        <authorList>
            <person name="Coleine C."/>
            <person name="Stajich J.E."/>
            <person name="Selbmann L."/>
        </authorList>
    </citation>
    <scope>NUCLEOTIDE SEQUENCE</scope>
    <source>
        <strain evidence="2">CCFEE 5485</strain>
    </source>
</reference>
<evidence type="ECO:0000313" key="3">
    <source>
        <dbReference type="Proteomes" id="UP001274830"/>
    </source>
</evidence>
<gene>
    <name evidence="2" type="primary">DCG1</name>
    <name evidence="2" type="ORF">LTR78_008988</name>
</gene>
<sequence>MAATSKSGHSILIVNPNTTQSMTDALKPIVNSLGYNTQNYTYFTAPTGVPSINSTQDGTISTEACYTPLLTLLETHDAVLIACYSGHPLVPALRTYLSSLPATTSAVKCRYITGILETSIAACLPLLSQDQKFGIVSTGAQWEGLLNSAVRGFLGVEASTRFAGTVTTGLNANELHEVSKEDLDRSMKGAVGELLGRGVGAICLGCAGMAGLEEVVREACVERLGGEKGRRIMIVDGVASGVVLLEGVLRSKLY</sequence>
<comment type="similarity">
    <text evidence="1">Belongs to the HyuE racemase family.</text>
</comment>
<accession>A0AAE0TSI5</accession>
<protein>
    <submittedName>
        <fullName evidence="2">Protein dcg1</fullName>
    </submittedName>
</protein>
<dbReference type="Proteomes" id="UP001274830">
    <property type="component" value="Unassembled WGS sequence"/>
</dbReference>
<dbReference type="Pfam" id="PF01177">
    <property type="entry name" value="Asp_Glu_race"/>
    <property type="match status" value="1"/>
</dbReference>
<dbReference type="PANTHER" id="PTHR28047">
    <property type="entry name" value="PROTEIN DCG1"/>
    <property type="match status" value="1"/>
</dbReference>
<organism evidence="2 3">
    <name type="scientific">Recurvomyces mirabilis</name>
    <dbReference type="NCBI Taxonomy" id="574656"/>
    <lineage>
        <taxon>Eukaryota</taxon>
        <taxon>Fungi</taxon>
        <taxon>Dikarya</taxon>
        <taxon>Ascomycota</taxon>
        <taxon>Pezizomycotina</taxon>
        <taxon>Dothideomycetes</taxon>
        <taxon>Dothideomycetidae</taxon>
        <taxon>Mycosphaerellales</taxon>
        <taxon>Teratosphaeriaceae</taxon>
        <taxon>Recurvomyces</taxon>
    </lineage>
</organism>
<comment type="caution">
    <text evidence="2">The sequence shown here is derived from an EMBL/GenBank/DDBJ whole genome shotgun (WGS) entry which is preliminary data.</text>
</comment>
<dbReference type="EMBL" id="JAUTXT010000046">
    <property type="protein sequence ID" value="KAK3671187.1"/>
    <property type="molecule type" value="Genomic_DNA"/>
</dbReference>
<proteinExistence type="inferred from homology"/>
<dbReference type="Gene3D" id="3.40.50.12500">
    <property type="match status" value="1"/>
</dbReference>
<dbReference type="RefSeq" id="XP_064697472.1">
    <property type="nucleotide sequence ID" value="XM_064834601.1"/>
</dbReference>
<dbReference type="GO" id="GO:0047661">
    <property type="term" value="F:amino-acid racemase activity"/>
    <property type="evidence" value="ECO:0007669"/>
    <property type="project" value="InterPro"/>
</dbReference>
<evidence type="ECO:0000313" key="2">
    <source>
        <dbReference type="EMBL" id="KAK3671187.1"/>
    </source>
</evidence>
<dbReference type="InterPro" id="IPR052186">
    <property type="entry name" value="Hydantoin_racemase-like"/>
</dbReference>